<dbReference type="EMBL" id="JAUZVZ010000001">
    <property type="protein sequence ID" value="MDP4534746.1"/>
    <property type="molecule type" value="Genomic_DNA"/>
</dbReference>
<name>A0ABT9GUP5_9GAMM</name>
<accession>A0ABT9GUP5</accession>
<dbReference type="RefSeq" id="WP_305892013.1">
    <property type="nucleotide sequence ID" value="NZ_JAUZVZ010000001.1"/>
</dbReference>
<evidence type="ECO:0000313" key="1">
    <source>
        <dbReference type="EMBL" id="MDP4534746.1"/>
    </source>
</evidence>
<dbReference type="Proteomes" id="UP001231616">
    <property type="component" value="Unassembled WGS sequence"/>
</dbReference>
<proteinExistence type="predicted"/>
<comment type="caution">
    <text evidence="1">The sequence shown here is derived from an EMBL/GenBank/DDBJ whole genome shotgun (WGS) entry which is preliminary data.</text>
</comment>
<gene>
    <name evidence="1" type="ORF">Q3O60_00875</name>
</gene>
<organism evidence="1 2">
    <name type="scientific">Alkalimonas collagenimarina</name>
    <dbReference type="NCBI Taxonomy" id="400390"/>
    <lineage>
        <taxon>Bacteria</taxon>
        <taxon>Pseudomonadati</taxon>
        <taxon>Pseudomonadota</taxon>
        <taxon>Gammaproteobacteria</taxon>
        <taxon>Alkalimonas</taxon>
    </lineage>
</organism>
<sequence length="53" mass="5561">MSVLTSNQHKFNPSSLAFTPPALQQNAVHLLAASVLAGDQAEAYPPDYSHPGA</sequence>
<evidence type="ECO:0000313" key="2">
    <source>
        <dbReference type="Proteomes" id="UP001231616"/>
    </source>
</evidence>
<keyword evidence="2" id="KW-1185">Reference proteome</keyword>
<reference evidence="1 2" key="1">
    <citation type="submission" date="2023-08" db="EMBL/GenBank/DDBJ databases">
        <authorList>
            <person name="Joshi A."/>
            <person name="Thite S."/>
        </authorList>
    </citation>
    <scope>NUCLEOTIDE SEQUENCE [LARGE SCALE GENOMIC DNA]</scope>
    <source>
        <strain evidence="1 2">AC40</strain>
    </source>
</reference>
<protein>
    <submittedName>
        <fullName evidence="1">Uncharacterized protein</fullName>
    </submittedName>
</protein>